<sequence>MSDEILVNATPMETRVAIVENGMLQEVFIERTQRRGIVGNIYRGKVVRVLPGMQAAFVDIGLERASFIHANDFVRSNGADGEEKDIRERVREGQMVTVQITKDPIGNKGARVTASLSVSSRYLVYMPDLANSGVSQRIDDDGERNRLKEIVAAVTSEHFPDLKGDFIVRTAAEGVGETEIHQDMAFLHRLWLSITNKQTSKKPERLYEDLPISLRVLRDLVRPQVEKIRVDSRETIGKMQEFCHSFCPEAAPLLEWYPGERPIFELYSIEDEVKKALSRKVDLKSGGYLVFDQTEAMTTIDVNTGAFVGHRNLEETLFKTNLEAANALARQLRVRNLGGIIIVDFIDMQDPEHKRQVHRTLERVLNKDHTRTSISGVTELGLVQVVRKRTRESLEHMLCEVCETCDGRGTIKSAETVCYEIFRAILREARAYDHDSYLVLASQSVIDRLLDEESSNVADLEEFIGKSIQFQLEPVYTQEQFDVILL</sequence>
<comment type="similarity">
    <text evidence="3">Belongs to the RNase E/G family. RNase G subfamily.</text>
</comment>
<evidence type="ECO:0000259" key="16">
    <source>
        <dbReference type="PROSITE" id="PS50126"/>
    </source>
</evidence>
<evidence type="ECO:0000256" key="5">
    <source>
        <dbReference type="ARBA" id="ARBA00022490"/>
    </source>
</evidence>
<evidence type="ECO:0000256" key="1">
    <source>
        <dbReference type="ARBA" id="ARBA00001946"/>
    </source>
</evidence>
<organism evidence="17 18">
    <name type="scientific">BD1-7 clade bacterium</name>
    <dbReference type="NCBI Taxonomy" id="2029982"/>
    <lineage>
        <taxon>Bacteria</taxon>
        <taxon>Pseudomonadati</taxon>
        <taxon>Pseudomonadota</taxon>
        <taxon>Gammaproteobacteria</taxon>
        <taxon>Cellvibrionales</taxon>
        <taxon>Spongiibacteraceae</taxon>
        <taxon>BD1-7 clade</taxon>
    </lineage>
</organism>
<dbReference type="Gene3D" id="3.40.1260.20">
    <property type="entry name" value="Ribonuclease E, catalytic domain"/>
    <property type="match status" value="1"/>
</dbReference>
<evidence type="ECO:0000256" key="4">
    <source>
        <dbReference type="ARBA" id="ARBA00017719"/>
    </source>
</evidence>
<dbReference type="InterPro" id="IPR003029">
    <property type="entry name" value="S1_domain"/>
</dbReference>
<name>A0A5S9MR70_9GAMM</name>
<dbReference type="EMBL" id="CACSII010000001">
    <property type="protein sequence ID" value="CAA0079232.1"/>
    <property type="molecule type" value="Genomic_DNA"/>
</dbReference>
<evidence type="ECO:0000256" key="9">
    <source>
        <dbReference type="ARBA" id="ARBA00022722"/>
    </source>
</evidence>
<accession>A0A5S9MR70</accession>
<dbReference type="Pfam" id="PF10150">
    <property type="entry name" value="RNase_E_G"/>
    <property type="match status" value="1"/>
</dbReference>
<evidence type="ECO:0000256" key="12">
    <source>
        <dbReference type="ARBA" id="ARBA00022759"/>
    </source>
</evidence>
<dbReference type="Proteomes" id="UP000434580">
    <property type="component" value="Unassembled WGS sequence"/>
</dbReference>
<dbReference type="InterPro" id="IPR048583">
    <property type="entry name" value="RNase_E_G_thioredoxin-like"/>
</dbReference>
<keyword evidence="8" id="KW-0819">tRNA processing</keyword>
<comment type="cofactor">
    <cofactor evidence="1">
        <name>Mg(2+)</name>
        <dbReference type="ChEBI" id="CHEBI:18420"/>
    </cofactor>
</comment>
<keyword evidence="11" id="KW-0699">rRNA-binding</keyword>
<dbReference type="GO" id="GO:0005737">
    <property type="term" value="C:cytoplasm"/>
    <property type="evidence" value="ECO:0007669"/>
    <property type="project" value="UniProtKB-SubCell"/>
</dbReference>
<dbReference type="PANTHER" id="PTHR30001:SF0">
    <property type="entry name" value="RIBONUCLEASE G"/>
    <property type="match status" value="1"/>
</dbReference>
<dbReference type="GO" id="GO:0008033">
    <property type="term" value="P:tRNA processing"/>
    <property type="evidence" value="ECO:0007669"/>
    <property type="project" value="UniProtKB-KW"/>
</dbReference>
<dbReference type="Pfam" id="PF00575">
    <property type="entry name" value="S1"/>
    <property type="match status" value="1"/>
</dbReference>
<proteinExistence type="inferred from homology"/>
<evidence type="ECO:0000256" key="10">
    <source>
        <dbReference type="ARBA" id="ARBA00022723"/>
    </source>
</evidence>
<evidence type="ECO:0000256" key="6">
    <source>
        <dbReference type="ARBA" id="ARBA00022552"/>
    </source>
</evidence>
<dbReference type="CDD" id="cd04453">
    <property type="entry name" value="S1_RNase_E"/>
    <property type="match status" value="1"/>
</dbReference>
<dbReference type="SUPFAM" id="SSF50249">
    <property type="entry name" value="Nucleic acid-binding proteins"/>
    <property type="match status" value="1"/>
</dbReference>
<dbReference type="GO" id="GO:0004540">
    <property type="term" value="F:RNA nuclease activity"/>
    <property type="evidence" value="ECO:0007669"/>
    <property type="project" value="InterPro"/>
</dbReference>
<evidence type="ECO:0000256" key="8">
    <source>
        <dbReference type="ARBA" id="ARBA00022694"/>
    </source>
</evidence>
<dbReference type="InterPro" id="IPR019307">
    <property type="entry name" value="RNA-bd_AU-1/RNase_E/G"/>
</dbReference>
<dbReference type="InterPro" id="IPR012340">
    <property type="entry name" value="NA-bd_OB-fold"/>
</dbReference>
<keyword evidence="5" id="KW-0963">Cytoplasm</keyword>
<dbReference type="Gene3D" id="2.40.50.140">
    <property type="entry name" value="Nucleic acid-binding proteins"/>
    <property type="match status" value="1"/>
</dbReference>
<keyword evidence="15" id="KW-0694">RNA-binding</keyword>
<feature type="domain" description="S1 motif" evidence="16">
    <location>
        <begin position="39"/>
        <end position="117"/>
    </location>
</feature>
<dbReference type="GO" id="GO:0019843">
    <property type="term" value="F:rRNA binding"/>
    <property type="evidence" value="ECO:0007669"/>
    <property type="project" value="UniProtKB-KW"/>
</dbReference>
<dbReference type="OrthoDB" id="9804278at2"/>
<evidence type="ECO:0000256" key="11">
    <source>
        <dbReference type="ARBA" id="ARBA00022730"/>
    </source>
</evidence>
<evidence type="ECO:0000313" key="17">
    <source>
        <dbReference type="EMBL" id="CAA0079232.1"/>
    </source>
</evidence>
<keyword evidence="12" id="KW-0255">Endonuclease</keyword>
<keyword evidence="14" id="KW-0460">Magnesium</keyword>
<dbReference type="GO" id="GO:0000049">
    <property type="term" value="F:tRNA binding"/>
    <property type="evidence" value="ECO:0007669"/>
    <property type="project" value="UniProtKB-KW"/>
</dbReference>
<dbReference type="NCBIfam" id="NF008689">
    <property type="entry name" value="PRK11712.1"/>
    <property type="match status" value="1"/>
</dbReference>
<dbReference type="InterPro" id="IPR004659">
    <property type="entry name" value="RNase_E/G"/>
</dbReference>
<dbReference type="GO" id="GO:0016787">
    <property type="term" value="F:hydrolase activity"/>
    <property type="evidence" value="ECO:0007669"/>
    <property type="project" value="UniProtKB-KW"/>
</dbReference>
<dbReference type="PROSITE" id="PS50126">
    <property type="entry name" value="S1"/>
    <property type="match status" value="1"/>
</dbReference>
<evidence type="ECO:0000256" key="2">
    <source>
        <dbReference type="ARBA" id="ARBA00004496"/>
    </source>
</evidence>
<comment type="subcellular location">
    <subcellularLocation>
        <location evidence="2">Cytoplasm</location>
    </subcellularLocation>
</comment>
<keyword evidence="9" id="KW-0540">Nuclease</keyword>
<evidence type="ECO:0000256" key="14">
    <source>
        <dbReference type="ARBA" id="ARBA00022842"/>
    </source>
</evidence>
<keyword evidence="10" id="KW-0479">Metal-binding</keyword>
<dbReference type="SMART" id="SM00316">
    <property type="entry name" value="S1"/>
    <property type="match status" value="1"/>
</dbReference>
<keyword evidence="6" id="KW-0698">rRNA processing</keyword>
<evidence type="ECO:0000313" key="18">
    <source>
        <dbReference type="Proteomes" id="UP000434580"/>
    </source>
</evidence>
<keyword evidence="7" id="KW-0820">tRNA-binding</keyword>
<evidence type="ECO:0000256" key="7">
    <source>
        <dbReference type="ARBA" id="ARBA00022555"/>
    </source>
</evidence>
<evidence type="ECO:0000256" key="3">
    <source>
        <dbReference type="ARBA" id="ARBA00005663"/>
    </source>
</evidence>
<evidence type="ECO:0000256" key="15">
    <source>
        <dbReference type="ARBA" id="ARBA00022884"/>
    </source>
</evidence>
<dbReference type="PANTHER" id="PTHR30001">
    <property type="entry name" value="RIBONUCLEASE"/>
    <property type="match status" value="1"/>
</dbReference>
<reference evidence="17 18" key="1">
    <citation type="submission" date="2019-11" db="EMBL/GenBank/DDBJ databases">
        <authorList>
            <person name="Holert J."/>
        </authorList>
    </citation>
    <scope>NUCLEOTIDE SEQUENCE [LARGE SCALE GENOMIC DNA]</scope>
    <source>
        <strain evidence="17">BC5_2</strain>
    </source>
</reference>
<evidence type="ECO:0000256" key="13">
    <source>
        <dbReference type="ARBA" id="ARBA00022801"/>
    </source>
</evidence>
<dbReference type="GO" id="GO:0006364">
    <property type="term" value="P:rRNA processing"/>
    <property type="evidence" value="ECO:0007669"/>
    <property type="project" value="UniProtKB-KW"/>
</dbReference>
<keyword evidence="13 17" id="KW-0378">Hydrolase</keyword>
<dbReference type="Pfam" id="PF20833">
    <property type="entry name" value="RNase_E_G_Thio"/>
    <property type="match status" value="1"/>
</dbReference>
<dbReference type="NCBIfam" id="TIGR00757">
    <property type="entry name" value="RNaseEG"/>
    <property type="match status" value="1"/>
</dbReference>
<protein>
    <recommendedName>
        <fullName evidence="4">Ribonuclease G</fullName>
    </recommendedName>
</protein>
<gene>
    <name evidence="17" type="primary">rng</name>
    <name evidence="17" type="ORF">DPBNPPHM_00120</name>
</gene>
<dbReference type="AlphaFoldDB" id="A0A5S9MR70"/>
<dbReference type="GO" id="GO:0004519">
    <property type="term" value="F:endonuclease activity"/>
    <property type="evidence" value="ECO:0007669"/>
    <property type="project" value="UniProtKB-KW"/>
</dbReference>
<dbReference type="GO" id="GO:0046872">
    <property type="term" value="F:metal ion binding"/>
    <property type="evidence" value="ECO:0007669"/>
    <property type="project" value="UniProtKB-KW"/>
</dbReference>